<evidence type="ECO:0000256" key="8">
    <source>
        <dbReference type="ARBA" id="ARBA00023315"/>
    </source>
</evidence>
<feature type="transmembrane region" description="Helical" evidence="10">
    <location>
        <begin position="192"/>
        <end position="210"/>
    </location>
</feature>
<dbReference type="OrthoDB" id="9805788at2"/>
<evidence type="ECO:0000256" key="6">
    <source>
        <dbReference type="ARBA" id="ARBA00022989"/>
    </source>
</evidence>
<keyword evidence="8 9" id="KW-0012">Acyltransferase</keyword>
<evidence type="ECO:0000256" key="5">
    <source>
        <dbReference type="ARBA" id="ARBA00022692"/>
    </source>
</evidence>
<keyword evidence="6 10" id="KW-1133">Transmembrane helix</keyword>
<dbReference type="Pfam" id="PF03062">
    <property type="entry name" value="MBOAT"/>
    <property type="match status" value="1"/>
</dbReference>
<feature type="transmembrane region" description="Helical" evidence="10">
    <location>
        <begin position="152"/>
        <end position="172"/>
    </location>
</feature>
<comment type="similarity">
    <text evidence="2 9">Belongs to the membrane-bound acyltransferase family.</text>
</comment>
<feature type="transmembrane region" description="Helical" evidence="10">
    <location>
        <begin position="412"/>
        <end position="430"/>
    </location>
</feature>
<evidence type="ECO:0000313" key="12">
    <source>
        <dbReference type="Proteomes" id="UP000318478"/>
    </source>
</evidence>
<sequence length="466" mass="51676">MLFNSYIFVFAFLPLTLLLWWSLPRGGATRLGLLVTASYMFYGWWDWRFLGLMALSTLIDYFAGHRIALASTLRAKRFWLTLSLVSNLGLLAVFKYAGFAAQSWNAIADWVHHGGLVPTPQVILPVGISFYTFQTISYSVDLYRGNAKPAASLLHFAAYVSMFPQLIAGPIVRYSDIDEQLRCIDRPLDAAQFASGVWMFVVGLAQKLLLADVIASRVDPLLDPHQTLQLAAGWYAMLGYSCQLYFDFAGYSNMAVGLGRMLGFEFCQNFDSPYKADSIQDFWRRWHISLSTMLRDYLFIPLGGSRGALVLTLRNLFVVMLLGGLWHGAGWTFVLWGAYHGVLLAIAAVWRTLSPKRLPYPAAAAVTFVAVVFGWVLFRCETLTHAWATMAAMVGLNGVESAPVLAVGGAKAAALLATLLSIAWFAPNAWRMKLPLNATTGVAAALVFVLCVLRFDSASPFLYFRF</sequence>
<feature type="transmembrane region" description="Helical" evidence="10">
    <location>
        <begin position="360"/>
        <end position="378"/>
    </location>
</feature>
<dbReference type="GO" id="GO:0042121">
    <property type="term" value="P:alginic acid biosynthetic process"/>
    <property type="evidence" value="ECO:0007669"/>
    <property type="project" value="InterPro"/>
</dbReference>
<feature type="transmembrane region" description="Helical" evidence="10">
    <location>
        <begin position="78"/>
        <end position="102"/>
    </location>
</feature>
<keyword evidence="5 10" id="KW-0812">Transmembrane</keyword>
<organism evidence="11 12">
    <name type="scientific">Posidoniimonas polymericola</name>
    <dbReference type="NCBI Taxonomy" id="2528002"/>
    <lineage>
        <taxon>Bacteria</taxon>
        <taxon>Pseudomonadati</taxon>
        <taxon>Planctomycetota</taxon>
        <taxon>Planctomycetia</taxon>
        <taxon>Pirellulales</taxon>
        <taxon>Lacipirellulaceae</taxon>
        <taxon>Posidoniimonas</taxon>
    </lineage>
</organism>
<dbReference type="RefSeq" id="WP_146590830.1">
    <property type="nucleotide sequence ID" value="NZ_SJPO01000013.1"/>
</dbReference>
<evidence type="ECO:0000256" key="10">
    <source>
        <dbReference type="SAM" id="Phobius"/>
    </source>
</evidence>
<evidence type="ECO:0000256" key="3">
    <source>
        <dbReference type="ARBA" id="ARBA00022475"/>
    </source>
</evidence>
<accession>A0A5C5XVJ1</accession>
<dbReference type="GO" id="GO:0005886">
    <property type="term" value="C:plasma membrane"/>
    <property type="evidence" value="ECO:0007669"/>
    <property type="project" value="UniProtKB-SubCell"/>
</dbReference>
<dbReference type="Proteomes" id="UP000318478">
    <property type="component" value="Unassembled WGS sequence"/>
</dbReference>
<keyword evidence="7 9" id="KW-0472">Membrane</keyword>
<dbReference type="PANTHER" id="PTHR13285">
    <property type="entry name" value="ACYLTRANSFERASE"/>
    <property type="match status" value="1"/>
</dbReference>
<dbReference type="PIRSF" id="PIRSF500217">
    <property type="entry name" value="AlgI"/>
    <property type="match status" value="1"/>
</dbReference>
<gene>
    <name evidence="11" type="primary">patA_3</name>
    <name evidence="11" type="ORF">Pla123a_43380</name>
</gene>
<feature type="transmembrane region" description="Helical" evidence="10">
    <location>
        <begin position="51"/>
        <end position="69"/>
    </location>
</feature>
<dbReference type="GO" id="GO:0016746">
    <property type="term" value="F:acyltransferase activity"/>
    <property type="evidence" value="ECO:0007669"/>
    <property type="project" value="UniProtKB-KW"/>
</dbReference>
<evidence type="ECO:0000256" key="1">
    <source>
        <dbReference type="ARBA" id="ARBA00004651"/>
    </source>
</evidence>
<comment type="subcellular location">
    <subcellularLocation>
        <location evidence="1">Cell membrane</location>
        <topology evidence="1">Multi-pass membrane protein</topology>
    </subcellularLocation>
</comment>
<evidence type="ECO:0000313" key="11">
    <source>
        <dbReference type="EMBL" id="TWT66910.1"/>
    </source>
</evidence>
<keyword evidence="4 9" id="KW-0808">Transferase</keyword>
<dbReference type="PANTHER" id="PTHR13285:SF23">
    <property type="entry name" value="TEICHOIC ACID D-ALANYLTRANSFERASE"/>
    <property type="match status" value="1"/>
</dbReference>
<protein>
    <submittedName>
        <fullName evidence="11">Peptidoglycan O-acetyltransferase</fullName>
        <ecNumber evidence="11">2.3.1.-</ecNumber>
    </submittedName>
</protein>
<evidence type="ECO:0000256" key="7">
    <source>
        <dbReference type="ARBA" id="ARBA00023136"/>
    </source>
</evidence>
<dbReference type="PIRSF" id="PIRSF016636">
    <property type="entry name" value="AlgI_DltB"/>
    <property type="match status" value="1"/>
</dbReference>
<dbReference type="AlphaFoldDB" id="A0A5C5XVJ1"/>
<dbReference type="InterPro" id="IPR024194">
    <property type="entry name" value="Ac/AlaTfrase_AlgI/DltB"/>
</dbReference>
<feature type="transmembrane region" description="Helical" evidence="10">
    <location>
        <begin position="6"/>
        <end position="23"/>
    </location>
</feature>
<dbReference type="InterPro" id="IPR004299">
    <property type="entry name" value="MBOAT_fam"/>
</dbReference>
<dbReference type="InterPro" id="IPR028362">
    <property type="entry name" value="AlgI"/>
</dbReference>
<keyword evidence="12" id="KW-1185">Reference proteome</keyword>
<name>A0A5C5XVJ1_9BACT</name>
<feature type="transmembrane region" description="Helical" evidence="10">
    <location>
        <begin position="308"/>
        <end position="327"/>
    </location>
</feature>
<evidence type="ECO:0000256" key="4">
    <source>
        <dbReference type="ARBA" id="ARBA00022679"/>
    </source>
</evidence>
<dbReference type="EC" id="2.3.1.-" evidence="11"/>
<dbReference type="InterPro" id="IPR051085">
    <property type="entry name" value="MB_O-acyltransferase"/>
</dbReference>
<evidence type="ECO:0000256" key="9">
    <source>
        <dbReference type="PIRNR" id="PIRNR016636"/>
    </source>
</evidence>
<feature type="transmembrane region" description="Helical" evidence="10">
    <location>
        <begin position="436"/>
        <end position="455"/>
    </location>
</feature>
<comment type="caution">
    <text evidence="11">The sequence shown here is derived from an EMBL/GenBank/DDBJ whole genome shotgun (WGS) entry which is preliminary data.</text>
</comment>
<evidence type="ECO:0000256" key="2">
    <source>
        <dbReference type="ARBA" id="ARBA00010323"/>
    </source>
</evidence>
<reference evidence="11 12" key="1">
    <citation type="submission" date="2019-02" db="EMBL/GenBank/DDBJ databases">
        <title>Deep-cultivation of Planctomycetes and their phenomic and genomic characterization uncovers novel biology.</title>
        <authorList>
            <person name="Wiegand S."/>
            <person name="Jogler M."/>
            <person name="Boedeker C."/>
            <person name="Pinto D."/>
            <person name="Vollmers J."/>
            <person name="Rivas-Marin E."/>
            <person name="Kohn T."/>
            <person name="Peeters S.H."/>
            <person name="Heuer A."/>
            <person name="Rast P."/>
            <person name="Oberbeckmann S."/>
            <person name="Bunk B."/>
            <person name="Jeske O."/>
            <person name="Meyerdierks A."/>
            <person name="Storesund J.E."/>
            <person name="Kallscheuer N."/>
            <person name="Luecker S."/>
            <person name="Lage O.M."/>
            <person name="Pohl T."/>
            <person name="Merkel B.J."/>
            <person name="Hornburger P."/>
            <person name="Mueller R.-W."/>
            <person name="Bruemmer F."/>
            <person name="Labrenz M."/>
            <person name="Spormann A.M."/>
            <person name="Op Den Camp H."/>
            <person name="Overmann J."/>
            <person name="Amann R."/>
            <person name="Jetten M.S.M."/>
            <person name="Mascher T."/>
            <person name="Medema M.H."/>
            <person name="Devos D.P."/>
            <person name="Kaster A.-K."/>
            <person name="Ovreas L."/>
            <person name="Rohde M."/>
            <person name="Galperin M.Y."/>
            <person name="Jogler C."/>
        </authorList>
    </citation>
    <scope>NUCLEOTIDE SEQUENCE [LARGE SCALE GENOMIC DNA]</scope>
    <source>
        <strain evidence="11 12">Pla123a</strain>
    </source>
</reference>
<keyword evidence="3 9" id="KW-1003">Cell membrane</keyword>
<proteinExistence type="inferred from homology"/>
<dbReference type="EMBL" id="SJPO01000013">
    <property type="protein sequence ID" value="TWT66910.1"/>
    <property type="molecule type" value="Genomic_DNA"/>
</dbReference>